<reference evidence="6" key="1">
    <citation type="submission" date="2020-05" db="UniProtKB">
        <authorList>
            <consortium name="EnsemblMetazoa"/>
        </authorList>
    </citation>
    <scope>IDENTIFICATION</scope>
    <source>
        <strain evidence="6">BB02</strain>
    </source>
</reference>
<dbReference type="Pfam" id="PF00389">
    <property type="entry name" value="2-Hacid_dh"/>
    <property type="match status" value="1"/>
</dbReference>
<evidence type="ECO:0000259" key="5">
    <source>
        <dbReference type="Pfam" id="PF02826"/>
    </source>
</evidence>
<dbReference type="VEuPathDB" id="VectorBase:BGLAX_044611"/>
<proteinExistence type="inferred from homology"/>
<evidence type="ECO:0000259" key="4">
    <source>
        <dbReference type="Pfam" id="PF00389"/>
    </source>
</evidence>
<dbReference type="Proteomes" id="UP000076420">
    <property type="component" value="Unassembled WGS sequence"/>
</dbReference>
<dbReference type="Gene3D" id="3.40.50.720">
    <property type="entry name" value="NAD(P)-binding Rossmann-like Domain"/>
    <property type="match status" value="2"/>
</dbReference>
<dbReference type="CDD" id="cd05301">
    <property type="entry name" value="GDH"/>
    <property type="match status" value="1"/>
</dbReference>
<dbReference type="OrthoDB" id="298012at2759"/>
<dbReference type="InterPro" id="IPR006139">
    <property type="entry name" value="D-isomer_2_OHA_DH_cat_dom"/>
</dbReference>
<organism evidence="6 7">
    <name type="scientific">Biomphalaria glabrata</name>
    <name type="common">Bloodfluke planorb</name>
    <name type="synonym">Freshwater snail</name>
    <dbReference type="NCBI Taxonomy" id="6526"/>
    <lineage>
        <taxon>Eukaryota</taxon>
        <taxon>Metazoa</taxon>
        <taxon>Spiralia</taxon>
        <taxon>Lophotrochozoa</taxon>
        <taxon>Mollusca</taxon>
        <taxon>Gastropoda</taxon>
        <taxon>Heterobranchia</taxon>
        <taxon>Euthyneura</taxon>
        <taxon>Panpulmonata</taxon>
        <taxon>Hygrophila</taxon>
        <taxon>Lymnaeoidea</taxon>
        <taxon>Planorbidae</taxon>
        <taxon>Biomphalaria</taxon>
    </lineage>
</organism>
<dbReference type="InterPro" id="IPR006140">
    <property type="entry name" value="D-isomer_DH_NAD-bd"/>
</dbReference>
<dbReference type="Pfam" id="PF02826">
    <property type="entry name" value="2-Hacid_dh_C"/>
    <property type="match status" value="1"/>
</dbReference>
<name>A0A2C9K4T8_BIOGL</name>
<dbReference type="GO" id="GO:0051287">
    <property type="term" value="F:NAD binding"/>
    <property type="evidence" value="ECO:0007669"/>
    <property type="project" value="InterPro"/>
</dbReference>
<dbReference type="InterPro" id="IPR050223">
    <property type="entry name" value="D-isomer_2-hydroxyacid_DH"/>
</dbReference>
<feature type="domain" description="D-isomer specific 2-hydroxyacid dehydrogenase NAD-binding" evidence="5">
    <location>
        <begin position="183"/>
        <end position="361"/>
    </location>
</feature>
<dbReference type="PROSITE" id="PS00671">
    <property type="entry name" value="D_2_HYDROXYACID_DH_3"/>
    <property type="match status" value="1"/>
</dbReference>
<dbReference type="KEGG" id="bgt:106051204"/>
<evidence type="ECO:0000256" key="2">
    <source>
        <dbReference type="ARBA" id="ARBA00073306"/>
    </source>
</evidence>
<dbReference type="SUPFAM" id="SSF51735">
    <property type="entry name" value="NAD(P)-binding Rossmann-fold domains"/>
    <property type="match status" value="1"/>
</dbReference>
<dbReference type="STRING" id="6526.A0A2C9K4T8"/>
<keyword evidence="1 3" id="KW-0560">Oxidoreductase</keyword>
<dbReference type="GO" id="GO:0008465">
    <property type="term" value="F:hydroxypyruvate reductase (NADH) activity"/>
    <property type="evidence" value="ECO:0007669"/>
    <property type="project" value="TreeGrafter"/>
</dbReference>
<dbReference type="RefSeq" id="XP_013061809.2">
    <property type="nucleotide sequence ID" value="XM_013206355.2"/>
</dbReference>
<evidence type="ECO:0000256" key="3">
    <source>
        <dbReference type="RuleBase" id="RU003719"/>
    </source>
</evidence>
<dbReference type="InterPro" id="IPR029753">
    <property type="entry name" value="D-isomer_DH_CS"/>
</dbReference>
<dbReference type="FunFam" id="3.40.50.720:FF:000026">
    <property type="entry name" value="Glyoxylate/hydroxypyruvate reductase B"/>
    <property type="match status" value="1"/>
</dbReference>
<dbReference type="EnsemblMetazoa" id="BGLB013159-RD">
    <property type="protein sequence ID" value="BGLB013159-PD"/>
    <property type="gene ID" value="BGLB013159"/>
</dbReference>
<dbReference type="AlphaFoldDB" id="A0A2C9K4T8"/>
<dbReference type="InterPro" id="IPR036291">
    <property type="entry name" value="NAD(P)-bd_dom_sf"/>
</dbReference>
<dbReference type="VEuPathDB" id="VectorBase:BGLB013159"/>
<feature type="domain" description="D-isomer specific 2-hydroxyacid dehydrogenase catalytic" evidence="4">
    <location>
        <begin position="78"/>
        <end position="389"/>
    </location>
</feature>
<dbReference type="GO" id="GO:0005829">
    <property type="term" value="C:cytosol"/>
    <property type="evidence" value="ECO:0007669"/>
    <property type="project" value="TreeGrafter"/>
</dbReference>
<dbReference type="GO" id="GO:0030267">
    <property type="term" value="F:glyoxylate reductase (NADPH) activity"/>
    <property type="evidence" value="ECO:0007669"/>
    <property type="project" value="TreeGrafter"/>
</dbReference>
<evidence type="ECO:0000313" key="7">
    <source>
        <dbReference type="Proteomes" id="UP000076420"/>
    </source>
</evidence>
<protein>
    <recommendedName>
        <fullName evidence="2">Glyoxylate reductase/hydroxypyruvate reductase</fullName>
    </recommendedName>
</protein>
<sequence>MVAYRCSLDPFLHNHKFIMISCLLAEIGQSSQLACYSTFRKAYLGQRVSRCYRTYFSHLRLKSTMNLVPNALPKPKVFVSRRIPEKGFALLASECDVLSWNHEDPPPRKDYLTAVRGIQGLFCLLTDTIDAELLNEAGPSLRVVSTMSVGYDHIDVQECRKRNIQIGYTPGILTSATAELTVTLLLATSRRIKEGVKAVENGEWGTWKPMWLCGQGLEGATVGIVGLGRIGLAVAKRLKPFDIAQILYCGRSEKPSQALEVGAVFTSFEDLLTRSDFVIACCALTPETHHLFNATAFKQMKQTAIFINSSRGGIVNQDDLYEALKSGKIRAAGLDVTTPEPLPTDSPLLKLDNCLVLPHIGSATQSTREAMAVLAARNLLAGLQGKPMPCQIK</sequence>
<dbReference type="PANTHER" id="PTHR10996">
    <property type="entry name" value="2-HYDROXYACID DEHYDROGENASE-RELATED"/>
    <property type="match status" value="1"/>
</dbReference>
<dbReference type="SUPFAM" id="SSF52283">
    <property type="entry name" value="Formate/glycerate dehydrogenase catalytic domain-like"/>
    <property type="match status" value="1"/>
</dbReference>
<evidence type="ECO:0000313" key="6">
    <source>
        <dbReference type="EnsemblMetazoa" id="BGLB013159-PD"/>
    </source>
</evidence>
<accession>A0A2C9K4T8</accession>
<comment type="similarity">
    <text evidence="3">Belongs to the D-isomer specific 2-hydroxyacid dehydrogenase family.</text>
</comment>
<dbReference type="PANTHER" id="PTHR10996:SF277">
    <property type="entry name" value="GLYOXYLATE REDUCTASE_HYDROXYPYRUVATE REDUCTASE"/>
    <property type="match status" value="1"/>
</dbReference>
<evidence type="ECO:0000256" key="1">
    <source>
        <dbReference type="ARBA" id="ARBA00023002"/>
    </source>
</evidence>
<gene>
    <name evidence="6" type="primary">106051204</name>
</gene>